<keyword evidence="2" id="KW-1185">Reference proteome</keyword>
<comment type="caution">
    <text evidence="1">The sequence shown here is derived from an EMBL/GenBank/DDBJ whole genome shotgun (WGS) entry which is preliminary data.</text>
</comment>
<organism evidence="1 2">
    <name type="scientific">Arctium lappa</name>
    <name type="common">Greater burdock</name>
    <name type="synonym">Lappa major</name>
    <dbReference type="NCBI Taxonomy" id="4217"/>
    <lineage>
        <taxon>Eukaryota</taxon>
        <taxon>Viridiplantae</taxon>
        <taxon>Streptophyta</taxon>
        <taxon>Embryophyta</taxon>
        <taxon>Tracheophyta</taxon>
        <taxon>Spermatophyta</taxon>
        <taxon>Magnoliopsida</taxon>
        <taxon>eudicotyledons</taxon>
        <taxon>Gunneridae</taxon>
        <taxon>Pentapetalae</taxon>
        <taxon>asterids</taxon>
        <taxon>campanulids</taxon>
        <taxon>Asterales</taxon>
        <taxon>Asteraceae</taxon>
        <taxon>Carduoideae</taxon>
        <taxon>Cardueae</taxon>
        <taxon>Arctiinae</taxon>
        <taxon>Arctium</taxon>
    </lineage>
</organism>
<reference evidence="1 2" key="2">
    <citation type="journal article" date="2022" name="Mol. Ecol. Resour.">
        <title>The genomes of chicory, endive, great burdock and yacon provide insights into Asteraceae paleo-polyploidization history and plant inulin production.</title>
        <authorList>
            <person name="Fan W."/>
            <person name="Wang S."/>
            <person name="Wang H."/>
            <person name="Wang A."/>
            <person name="Jiang F."/>
            <person name="Liu H."/>
            <person name="Zhao H."/>
            <person name="Xu D."/>
            <person name="Zhang Y."/>
        </authorList>
    </citation>
    <scope>NUCLEOTIDE SEQUENCE [LARGE SCALE GENOMIC DNA]</scope>
    <source>
        <strain evidence="2">cv. Niubang</strain>
    </source>
</reference>
<sequence length="90" mass="9753">MGIVAGHYRQDCTERVGAGAIVTWAQSPVTIAWDVPRVVCLARLCPRDSAYGTIVGHCRRRGLRVLAARAPKKFSRLLVVSLGSFLGCQS</sequence>
<name>A0ACB8Y7D0_ARCLA</name>
<reference evidence="2" key="1">
    <citation type="journal article" date="2022" name="Mol. Ecol. Resour.">
        <title>The genomes of chicory, endive, great burdock and yacon provide insights into Asteraceae palaeo-polyploidization history and plant inulin production.</title>
        <authorList>
            <person name="Fan W."/>
            <person name="Wang S."/>
            <person name="Wang H."/>
            <person name="Wang A."/>
            <person name="Jiang F."/>
            <person name="Liu H."/>
            <person name="Zhao H."/>
            <person name="Xu D."/>
            <person name="Zhang Y."/>
        </authorList>
    </citation>
    <scope>NUCLEOTIDE SEQUENCE [LARGE SCALE GENOMIC DNA]</scope>
    <source>
        <strain evidence="2">cv. Niubang</strain>
    </source>
</reference>
<proteinExistence type="predicted"/>
<dbReference type="Proteomes" id="UP001055879">
    <property type="component" value="Linkage Group LG13"/>
</dbReference>
<protein>
    <submittedName>
        <fullName evidence="1">Uncharacterized protein</fullName>
    </submittedName>
</protein>
<gene>
    <name evidence="1" type="ORF">L6452_35583</name>
</gene>
<dbReference type="EMBL" id="CM042059">
    <property type="protein sequence ID" value="KAI3680807.1"/>
    <property type="molecule type" value="Genomic_DNA"/>
</dbReference>
<accession>A0ACB8Y7D0</accession>
<evidence type="ECO:0000313" key="1">
    <source>
        <dbReference type="EMBL" id="KAI3680807.1"/>
    </source>
</evidence>
<evidence type="ECO:0000313" key="2">
    <source>
        <dbReference type="Proteomes" id="UP001055879"/>
    </source>
</evidence>